<feature type="domain" description="PEP-utilising enzyme mobile" evidence="1">
    <location>
        <begin position="410"/>
        <end position="479"/>
    </location>
</feature>
<dbReference type="AlphaFoldDB" id="A0A1M7AJ10"/>
<dbReference type="PANTHER" id="PTHR22931">
    <property type="entry name" value="PHOSPHOENOLPYRUVATE DIKINASE-RELATED"/>
    <property type="match status" value="1"/>
</dbReference>
<evidence type="ECO:0000313" key="4">
    <source>
        <dbReference type="Proteomes" id="UP000184363"/>
    </source>
</evidence>
<dbReference type="GO" id="GO:0050242">
    <property type="term" value="F:pyruvate, phosphate dikinase activity"/>
    <property type="evidence" value="ECO:0007669"/>
    <property type="project" value="InterPro"/>
</dbReference>
<evidence type="ECO:0000259" key="2">
    <source>
        <dbReference type="Pfam" id="PF01326"/>
    </source>
</evidence>
<dbReference type="InterPro" id="IPR036637">
    <property type="entry name" value="Phosphohistidine_dom_sf"/>
</dbReference>
<reference evidence="3 4" key="1">
    <citation type="submission" date="2016-11" db="EMBL/GenBank/DDBJ databases">
        <authorList>
            <person name="Jaros S."/>
            <person name="Januszkiewicz K."/>
            <person name="Wedrychowicz H."/>
        </authorList>
    </citation>
    <scope>NUCLEOTIDE SEQUENCE [LARGE SCALE GENOMIC DNA]</scope>
    <source>
        <strain evidence="3 4">DSM 43832</strain>
    </source>
</reference>
<keyword evidence="4" id="KW-1185">Reference proteome</keyword>
<dbReference type="SUPFAM" id="SSF52009">
    <property type="entry name" value="Phosphohistidine domain"/>
    <property type="match status" value="1"/>
</dbReference>
<dbReference type="PROSITE" id="PS00370">
    <property type="entry name" value="PEP_ENZYMES_PHOS_SITE"/>
    <property type="match status" value="1"/>
</dbReference>
<dbReference type="Gene3D" id="3.30.1490.20">
    <property type="entry name" value="ATP-grasp fold, A domain"/>
    <property type="match status" value="2"/>
</dbReference>
<organism evidence="3 4">
    <name type="scientific">Pseudonocardia thermophila</name>
    <dbReference type="NCBI Taxonomy" id="1848"/>
    <lineage>
        <taxon>Bacteria</taxon>
        <taxon>Bacillati</taxon>
        <taxon>Actinomycetota</taxon>
        <taxon>Actinomycetes</taxon>
        <taxon>Pseudonocardiales</taxon>
        <taxon>Pseudonocardiaceae</taxon>
        <taxon>Pseudonocardia</taxon>
    </lineage>
</organism>
<sequence length="592" mass="61696">MSTAVSAQAPPAASGSFRWLIVPDDPAVEPSRDLVGGKAWSLWRMRSLGLRVPPAFVVTTEACAAYFAGGEQLPDGLADELAAGIRLLEQQLARTFGGGERPLLVSVRSGAAISMPGMMDTILDLGCTDEVERALAAETGDPAFAAEVHRRFSCFYGRLVLGCTEELDELPDTAAVRAAILEDTGESVPTDPWEQLRGAVAAVFASSRSRRSVAYRKHYGIPDDLGTAVTVQAMVFGNLDDDSGTGVLFSRSPVTGAREPYGEYLPRGQGEDVVSGRVTPKPLEHLKDTHPAVYDELIAAADRLDREGADAQDIEFTVQRGELFLLQSRPAKRTARAAVRIAVALVDEGAITPAQAVRRVTAEQIRTLLRPTLTEGAADGAELLASGTSACPGVATGLAVATPEEAQTTPNAILVRRSTSPDDVHGMIAAAAVVTEQGGTTSHAAVVSRALDTACVVGCGAGTVDRLVGRIVTVDATGGKVYAGELPTSAATEASDDDLRRLAEWATAQAPIQVLAPGADAPGPVFDADELPPDELGEELPEIPAGTKTVRGAVFTTPEGVRAALRSGVAAIVAEHRLPVLLAAIEHSGGTS</sequence>
<dbReference type="Gene3D" id="3.50.30.10">
    <property type="entry name" value="Phosphohistidine domain"/>
    <property type="match status" value="1"/>
</dbReference>
<feature type="domain" description="Pyruvate phosphate dikinase AMP/ATP-binding" evidence="2">
    <location>
        <begin position="77"/>
        <end position="293"/>
    </location>
</feature>
<dbReference type="InterPro" id="IPR010121">
    <property type="entry name" value="Pyruvate_phosphate_dikinase"/>
</dbReference>
<dbReference type="GO" id="GO:0016301">
    <property type="term" value="F:kinase activity"/>
    <property type="evidence" value="ECO:0007669"/>
    <property type="project" value="UniProtKB-KW"/>
</dbReference>
<evidence type="ECO:0000313" key="3">
    <source>
        <dbReference type="EMBL" id="SHL42708.1"/>
    </source>
</evidence>
<dbReference type="Pfam" id="PF01326">
    <property type="entry name" value="PPDK_N"/>
    <property type="match status" value="2"/>
</dbReference>
<dbReference type="GO" id="GO:0005524">
    <property type="term" value="F:ATP binding"/>
    <property type="evidence" value="ECO:0007669"/>
    <property type="project" value="InterPro"/>
</dbReference>
<dbReference type="Pfam" id="PF00391">
    <property type="entry name" value="PEP-utilizers"/>
    <property type="match status" value="1"/>
</dbReference>
<gene>
    <name evidence="3" type="ORF">SAMN05443637_12836</name>
</gene>
<dbReference type="SUPFAM" id="SSF56059">
    <property type="entry name" value="Glutathione synthetase ATP-binding domain-like"/>
    <property type="match status" value="1"/>
</dbReference>
<keyword evidence="3" id="KW-0808">Transferase</keyword>
<dbReference type="InterPro" id="IPR013815">
    <property type="entry name" value="ATP_grasp_subdomain_1"/>
</dbReference>
<dbReference type="EMBL" id="FRAP01000028">
    <property type="protein sequence ID" value="SHL42708.1"/>
    <property type="molecule type" value="Genomic_DNA"/>
</dbReference>
<keyword evidence="3" id="KW-0670">Pyruvate</keyword>
<protein>
    <submittedName>
        <fullName evidence="3">Pyruvate, orthophosphate dikinase</fullName>
    </submittedName>
</protein>
<dbReference type="NCBIfam" id="NF004531">
    <property type="entry name" value="PRK05878.1"/>
    <property type="match status" value="1"/>
</dbReference>
<dbReference type="OrthoDB" id="9765468at2"/>
<accession>A0A1M7AJ10</accession>
<dbReference type="InterPro" id="IPR002192">
    <property type="entry name" value="PPDK_AMP/ATP-bd"/>
</dbReference>
<dbReference type="Gene3D" id="1.10.189.10">
    <property type="entry name" value="Pyruvate Phosphate Dikinase, domain 2"/>
    <property type="match status" value="1"/>
</dbReference>
<dbReference type="InterPro" id="IPR008279">
    <property type="entry name" value="PEP-util_enz_mobile_dom"/>
</dbReference>
<dbReference type="InterPro" id="IPR018274">
    <property type="entry name" value="PEP_util_AS"/>
</dbReference>
<evidence type="ECO:0000259" key="1">
    <source>
        <dbReference type="Pfam" id="PF00391"/>
    </source>
</evidence>
<name>A0A1M7AJ10_PSETH</name>
<dbReference type="STRING" id="1848.SAMN05443637_12836"/>
<dbReference type="PANTHER" id="PTHR22931:SF9">
    <property type="entry name" value="PYRUVATE, PHOSPHATE DIKINASE 1, CHLOROPLASTIC"/>
    <property type="match status" value="1"/>
</dbReference>
<keyword evidence="3" id="KW-0418">Kinase</keyword>
<dbReference type="Proteomes" id="UP000184363">
    <property type="component" value="Unassembled WGS sequence"/>
</dbReference>
<feature type="domain" description="Pyruvate phosphate dikinase AMP/ATP-binding" evidence="2">
    <location>
        <begin position="33"/>
        <end position="68"/>
    </location>
</feature>
<dbReference type="Gene3D" id="3.30.470.20">
    <property type="entry name" value="ATP-grasp fold, B domain"/>
    <property type="match status" value="1"/>
</dbReference>
<proteinExistence type="predicted"/>